<evidence type="ECO:0000313" key="2">
    <source>
        <dbReference type="Proteomes" id="UP000805193"/>
    </source>
</evidence>
<dbReference type="EMBL" id="JABSTQ010011404">
    <property type="protein sequence ID" value="KAG0411778.1"/>
    <property type="molecule type" value="Genomic_DNA"/>
</dbReference>
<gene>
    <name evidence="1" type="ORF">HPB47_011074</name>
</gene>
<sequence>MEALAQTEDRAMPKCHDGSSAETMGPLSVGTATADGLAPEPDRKYETNCVRSSATAAGRTWHPEQLTGRHKKTRIEGHA</sequence>
<protein>
    <submittedName>
        <fullName evidence="1">Uncharacterized protein</fullName>
    </submittedName>
</protein>
<accession>A0AC60NXA7</accession>
<name>A0AC60NXA7_IXOPE</name>
<reference evidence="1 2" key="1">
    <citation type="journal article" date="2020" name="Cell">
        <title>Large-Scale Comparative Analyses of Tick Genomes Elucidate Their Genetic Diversity and Vector Capacities.</title>
        <authorList>
            <consortium name="Tick Genome and Microbiome Consortium (TIGMIC)"/>
            <person name="Jia N."/>
            <person name="Wang J."/>
            <person name="Shi W."/>
            <person name="Du L."/>
            <person name="Sun Y."/>
            <person name="Zhan W."/>
            <person name="Jiang J.F."/>
            <person name="Wang Q."/>
            <person name="Zhang B."/>
            <person name="Ji P."/>
            <person name="Bell-Sakyi L."/>
            <person name="Cui X.M."/>
            <person name="Yuan T.T."/>
            <person name="Jiang B.G."/>
            <person name="Yang W.F."/>
            <person name="Lam T.T."/>
            <person name="Chang Q.C."/>
            <person name="Ding S.J."/>
            <person name="Wang X.J."/>
            <person name="Zhu J.G."/>
            <person name="Ruan X.D."/>
            <person name="Zhao L."/>
            <person name="Wei J.T."/>
            <person name="Ye R.Z."/>
            <person name="Que T.C."/>
            <person name="Du C.H."/>
            <person name="Zhou Y.H."/>
            <person name="Cheng J.X."/>
            <person name="Dai P.F."/>
            <person name="Guo W.B."/>
            <person name="Han X.H."/>
            <person name="Huang E.J."/>
            <person name="Li L.F."/>
            <person name="Wei W."/>
            <person name="Gao Y.C."/>
            <person name="Liu J.Z."/>
            <person name="Shao H.Z."/>
            <person name="Wang X."/>
            <person name="Wang C.C."/>
            <person name="Yang T.C."/>
            <person name="Huo Q.B."/>
            <person name="Li W."/>
            <person name="Chen H.Y."/>
            <person name="Chen S.E."/>
            <person name="Zhou L.G."/>
            <person name="Ni X.B."/>
            <person name="Tian J.H."/>
            <person name="Sheng Y."/>
            <person name="Liu T."/>
            <person name="Pan Y.S."/>
            <person name="Xia L.Y."/>
            <person name="Li J."/>
            <person name="Zhao F."/>
            <person name="Cao W.C."/>
        </authorList>
    </citation>
    <scope>NUCLEOTIDE SEQUENCE [LARGE SCALE GENOMIC DNA]</scope>
    <source>
        <strain evidence="1">Iper-2018</strain>
    </source>
</reference>
<evidence type="ECO:0000313" key="1">
    <source>
        <dbReference type="EMBL" id="KAG0411778.1"/>
    </source>
</evidence>
<organism evidence="1 2">
    <name type="scientific">Ixodes persulcatus</name>
    <name type="common">Taiga tick</name>
    <dbReference type="NCBI Taxonomy" id="34615"/>
    <lineage>
        <taxon>Eukaryota</taxon>
        <taxon>Metazoa</taxon>
        <taxon>Ecdysozoa</taxon>
        <taxon>Arthropoda</taxon>
        <taxon>Chelicerata</taxon>
        <taxon>Arachnida</taxon>
        <taxon>Acari</taxon>
        <taxon>Parasitiformes</taxon>
        <taxon>Ixodida</taxon>
        <taxon>Ixodoidea</taxon>
        <taxon>Ixodidae</taxon>
        <taxon>Ixodinae</taxon>
        <taxon>Ixodes</taxon>
    </lineage>
</organism>
<proteinExistence type="predicted"/>
<comment type="caution">
    <text evidence="1">The sequence shown here is derived from an EMBL/GenBank/DDBJ whole genome shotgun (WGS) entry which is preliminary data.</text>
</comment>
<dbReference type="Proteomes" id="UP000805193">
    <property type="component" value="Unassembled WGS sequence"/>
</dbReference>
<keyword evidence="2" id="KW-1185">Reference proteome</keyword>